<protein>
    <submittedName>
        <fullName evidence="2">DUF1772 domain-containing protein</fullName>
    </submittedName>
</protein>
<dbReference type="RefSeq" id="WP_386194875.1">
    <property type="nucleotide sequence ID" value="NZ_JBHSBC010000038.1"/>
</dbReference>
<feature type="transmembrane region" description="Helical" evidence="1">
    <location>
        <begin position="84"/>
        <end position="105"/>
    </location>
</feature>
<comment type="caution">
    <text evidence="2">The sequence shown here is derived from an EMBL/GenBank/DDBJ whole genome shotgun (WGS) entry which is preliminary data.</text>
</comment>
<name>A0ABV8FA13_9ACTN</name>
<proteinExistence type="predicted"/>
<sequence length="214" mass="22405">MIKLLQTVSLLAATLTTGLMAGLFAAFSYAVMPGLARSHDRTFVEAMQRINVAIINGWFMVCFLGGLAFTVAALVLHLSTGRELLPWIIAALVLYAVMFVVTSAVNVPLNDQLAKAGQPGDIADLAAVRHAFEARWVTWNIVRTVANVAAFAALTWALVLHGRVTATPAPTPAPGAAGATQAAPYGQAPHGAAPYGQAVPYTRAAPYGQAPGAW</sequence>
<keyword evidence="1" id="KW-1133">Transmembrane helix</keyword>
<dbReference type="InterPro" id="IPR013901">
    <property type="entry name" value="Anthrone_oxy"/>
</dbReference>
<organism evidence="2 3">
    <name type="scientific">Streptosporangium jomthongense</name>
    <dbReference type="NCBI Taxonomy" id="1193683"/>
    <lineage>
        <taxon>Bacteria</taxon>
        <taxon>Bacillati</taxon>
        <taxon>Actinomycetota</taxon>
        <taxon>Actinomycetes</taxon>
        <taxon>Streptosporangiales</taxon>
        <taxon>Streptosporangiaceae</taxon>
        <taxon>Streptosporangium</taxon>
    </lineage>
</organism>
<evidence type="ECO:0000313" key="3">
    <source>
        <dbReference type="Proteomes" id="UP001595698"/>
    </source>
</evidence>
<dbReference type="Pfam" id="PF08592">
    <property type="entry name" value="Anthrone_oxy"/>
    <property type="match status" value="1"/>
</dbReference>
<keyword evidence="1" id="KW-0472">Membrane</keyword>
<reference evidence="3" key="1">
    <citation type="journal article" date="2019" name="Int. J. Syst. Evol. Microbiol.">
        <title>The Global Catalogue of Microorganisms (GCM) 10K type strain sequencing project: providing services to taxonomists for standard genome sequencing and annotation.</title>
        <authorList>
            <consortium name="The Broad Institute Genomics Platform"/>
            <consortium name="The Broad Institute Genome Sequencing Center for Infectious Disease"/>
            <person name="Wu L."/>
            <person name="Ma J."/>
        </authorList>
    </citation>
    <scope>NUCLEOTIDE SEQUENCE [LARGE SCALE GENOMIC DNA]</scope>
    <source>
        <strain evidence="3">TBRC 7912</strain>
    </source>
</reference>
<gene>
    <name evidence="2" type="ORF">ACFOYY_32420</name>
</gene>
<dbReference type="Proteomes" id="UP001595698">
    <property type="component" value="Unassembled WGS sequence"/>
</dbReference>
<evidence type="ECO:0000256" key="1">
    <source>
        <dbReference type="SAM" id="Phobius"/>
    </source>
</evidence>
<dbReference type="EMBL" id="JBHSBC010000038">
    <property type="protein sequence ID" value="MFC3984870.1"/>
    <property type="molecule type" value="Genomic_DNA"/>
</dbReference>
<feature type="transmembrane region" description="Helical" evidence="1">
    <location>
        <begin position="53"/>
        <end position="78"/>
    </location>
</feature>
<accession>A0ABV8FA13</accession>
<evidence type="ECO:0000313" key="2">
    <source>
        <dbReference type="EMBL" id="MFC3984870.1"/>
    </source>
</evidence>
<feature type="transmembrane region" description="Helical" evidence="1">
    <location>
        <begin position="12"/>
        <end position="32"/>
    </location>
</feature>
<keyword evidence="1" id="KW-0812">Transmembrane</keyword>
<keyword evidence="3" id="KW-1185">Reference proteome</keyword>